<feature type="binding site" evidence="8">
    <location>
        <begin position="288"/>
        <end position="290"/>
    </location>
    <ligand>
        <name>ATP</name>
        <dbReference type="ChEBI" id="CHEBI:30616"/>
    </ligand>
</feature>
<protein>
    <recommendedName>
        <fullName evidence="8">Aspartate--tRNA(Asp/Asn) ligase</fullName>
        <ecNumber evidence="8">6.1.1.23</ecNumber>
    </recommendedName>
    <alternativeName>
        <fullName evidence="8">Aspartyl-tRNA synthetase</fullName>
        <shortName evidence="8">AspRS</shortName>
    </alternativeName>
    <alternativeName>
        <fullName evidence="8">Non-discriminating aspartyl-tRNA synthetase</fullName>
        <shortName evidence="8">ND-AspRS</shortName>
    </alternativeName>
</protein>
<dbReference type="PANTHER" id="PTHR22594:SF5">
    <property type="entry name" value="ASPARTATE--TRNA LIGASE, MITOCHONDRIAL"/>
    <property type="match status" value="1"/>
</dbReference>
<dbReference type="EC" id="6.1.1.23" evidence="8"/>
<keyword evidence="6 8" id="KW-0648">Protein biosynthesis</keyword>
<reference evidence="10 11" key="1">
    <citation type="submission" date="2018-08" db="EMBL/GenBank/DDBJ databases">
        <title>Recombination of ecologically and evolutionarily significant loci maintains genetic cohesion in the Pseudomonas syringae species complex.</title>
        <authorList>
            <person name="Dillon M."/>
            <person name="Thakur S."/>
            <person name="Almeida R.N.D."/>
            <person name="Weir B.S."/>
            <person name="Guttman D.S."/>
        </authorList>
    </citation>
    <scope>NUCLEOTIDE SEQUENCE [LARGE SCALE GENOMIC DNA]</scope>
    <source>
        <strain evidence="10 11">ICMP 12341</strain>
    </source>
</reference>
<dbReference type="InterPro" id="IPR047089">
    <property type="entry name" value="Asp-tRNA-ligase_1_N"/>
</dbReference>
<feature type="binding site" evidence="8">
    <location>
        <begin position="603"/>
        <end position="606"/>
    </location>
    <ligand>
        <name>ATP</name>
        <dbReference type="ChEBI" id="CHEBI:30616"/>
    </ligand>
</feature>
<dbReference type="Pfam" id="PF01336">
    <property type="entry name" value="tRNA_anti-codon"/>
    <property type="match status" value="1"/>
</dbReference>
<feature type="binding site" evidence="8">
    <location>
        <position position="558"/>
    </location>
    <ligand>
        <name>L-aspartate</name>
        <dbReference type="ChEBI" id="CHEBI:29991"/>
    </ligand>
</feature>
<feature type="binding site" evidence="8">
    <location>
        <position position="288"/>
    </location>
    <ligand>
        <name>L-aspartate</name>
        <dbReference type="ChEBI" id="CHEBI:29991"/>
    </ligand>
</feature>
<dbReference type="GO" id="GO:0004815">
    <property type="term" value="F:aspartate-tRNA ligase activity"/>
    <property type="evidence" value="ECO:0007669"/>
    <property type="project" value="UniProtKB-UniRule"/>
</dbReference>
<evidence type="ECO:0000256" key="1">
    <source>
        <dbReference type="ARBA" id="ARBA00006303"/>
    </source>
</evidence>
<dbReference type="GO" id="GO:0006422">
    <property type="term" value="P:aspartyl-tRNA aminoacylation"/>
    <property type="evidence" value="ECO:0007669"/>
    <property type="project" value="UniProtKB-UniRule"/>
</dbReference>
<keyword evidence="3 8" id="KW-0436">Ligase</keyword>
<dbReference type="EMBL" id="RBOV01000392">
    <property type="protein sequence ID" value="RMN06927.1"/>
    <property type="molecule type" value="Genomic_DNA"/>
</dbReference>
<dbReference type="Pfam" id="PF00152">
    <property type="entry name" value="tRNA-synt_2"/>
    <property type="match status" value="1"/>
</dbReference>
<evidence type="ECO:0000256" key="4">
    <source>
        <dbReference type="ARBA" id="ARBA00022741"/>
    </source>
</evidence>
<evidence type="ECO:0000313" key="10">
    <source>
        <dbReference type="EMBL" id="RMN06927.1"/>
    </source>
</evidence>
<dbReference type="InterPro" id="IPR004524">
    <property type="entry name" value="Asp-tRNA-ligase_1"/>
</dbReference>
<evidence type="ECO:0000256" key="6">
    <source>
        <dbReference type="ARBA" id="ARBA00022917"/>
    </source>
</evidence>
<dbReference type="CDD" id="cd04317">
    <property type="entry name" value="EcAspRS_like_N"/>
    <property type="match status" value="1"/>
</dbReference>
<dbReference type="HAMAP" id="MF_00044">
    <property type="entry name" value="Asp_tRNA_synth_type1"/>
    <property type="match status" value="1"/>
</dbReference>
<comment type="subunit">
    <text evidence="8">Homodimer.</text>
</comment>
<keyword evidence="7 8" id="KW-0030">Aminoacyl-tRNA synthetase</keyword>
<comment type="function">
    <text evidence="8">Aspartyl-tRNA synthetase with relaxed tRNA specificity since it is able to aspartylate not only its cognate tRNA(Asp) but also tRNA(Asn). Reaction proceeds in two steps: L-aspartate is first activated by ATP to form Asp-AMP and then transferred to the acceptor end of tRNA(Asp/Asn).</text>
</comment>
<keyword evidence="2 8" id="KW-0963">Cytoplasm</keyword>
<dbReference type="AlphaFoldDB" id="A0A3M3J7V0"/>
<dbReference type="GO" id="GO:0050560">
    <property type="term" value="F:aspartate-tRNA(Asn) ligase activity"/>
    <property type="evidence" value="ECO:0007669"/>
    <property type="project" value="UniProtKB-EC"/>
</dbReference>
<dbReference type="GO" id="GO:0003676">
    <property type="term" value="F:nucleic acid binding"/>
    <property type="evidence" value="ECO:0007669"/>
    <property type="project" value="InterPro"/>
</dbReference>
<comment type="similarity">
    <text evidence="1 8">Belongs to the class-II aminoacyl-tRNA synthetase family. Type 1 subfamily.</text>
</comment>
<dbReference type="InterPro" id="IPR004115">
    <property type="entry name" value="GAD-like_sf"/>
</dbReference>
<dbReference type="PRINTS" id="PR01042">
    <property type="entry name" value="TRNASYNTHASP"/>
</dbReference>
<gene>
    <name evidence="8" type="primary">aspS</name>
    <name evidence="10" type="ORF">ALQ65_04702</name>
</gene>
<dbReference type="Proteomes" id="UP000271468">
    <property type="component" value="Unassembled WGS sequence"/>
</dbReference>
<dbReference type="GO" id="GO:0005737">
    <property type="term" value="C:cytoplasm"/>
    <property type="evidence" value="ECO:0007669"/>
    <property type="project" value="UniProtKB-SubCell"/>
</dbReference>
<dbReference type="InterPro" id="IPR004365">
    <property type="entry name" value="NA-bd_OB_tRNA"/>
</dbReference>
<dbReference type="PROSITE" id="PS50862">
    <property type="entry name" value="AA_TRNA_LIGASE_II"/>
    <property type="match status" value="1"/>
</dbReference>
<dbReference type="InterPro" id="IPR002312">
    <property type="entry name" value="Asp/Asn-tRNA-synth_IIb"/>
</dbReference>
<evidence type="ECO:0000313" key="11">
    <source>
        <dbReference type="Proteomes" id="UP000271468"/>
    </source>
</evidence>
<evidence type="ECO:0000256" key="8">
    <source>
        <dbReference type="HAMAP-Rule" id="MF_00044"/>
    </source>
</evidence>
<dbReference type="Gene3D" id="3.30.930.10">
    <property type="entry name" value="Bira Bifunctional Protein, Domain 2"/>
    <property type="match status" value="1"/>
</dbReference>
<dbReference type="CDD" id="cd00777">
    <property type="entry name" value="AspRS_core"/>
    <property type="match status" value="1"/>
</dbReference>
<dbReference type="GO" id="GO:0005524">
    <property type="term" value="F:ATP binding"/>
    <property type="evidence" value="ECO:0007669"/>
    <property type="project" value="UniProtKB-UniRule"/>
</dbReference>
<proteinExistence type="inferred from homology"/>
<dbReference type="SUPFAM" id="SSF50249">
    <property type="entry name" value="Nucleic acid-binding proteins"/>
    <property type="match status" value="1"/>
</dbReference>
<comment type="subcellular location">
    <subcellularLocation>
        <location evidence="8">Cytoplasm</location>
    </subcellularLocation>
</comment>
<evidence type="ECO:0000256" key="5">
    <source>
        <dbReference type="ARBA" id="ARBA00022840"/>
    </source>
</evidence>
<evidence type="ECO:0000256" key="7">
    <source>
        <dbReference type="ARBA" id="ARBA00023146"/>
    </source>
</evidence>
<feature type="region of interest" description="Aspartate" evidence="8">
    <location>
        <begin position="266"/>
        <end position="269"/>
    </location>
</feature>
<feature type="site" description="Important for tRNA non-discrimination" evidence="8">
    <location>
        <position position="99"/>
    </location>
</feature>
<sequence>MANLSGPDRFSRLHGVNLLYIISRLAEGRDAARAKAGLGFLPMPCTAGRKPGAKPPTEFRITRSENTIMMRSHYCGQLNESLEGQEITLCGWVHRRRDHGGVIFLDIRDREGMAQVVFDPDRADSFAAADRVRSEYVVKVVGKVRARPAGAVNANMASGAIEVLGYELEVLNESETPPFPLNEYSDVGEETRLRYRFIDLRRPEMAEKLRLRSRITTSIRRYLDDNGFLDVETPILTRATPEGARDYLVPSRTHPGSFFALPQSPQLFKQLLMVAGFDRYYQIAKCFRDEDLRADRQPEFTQIDIETSFLNEEDIIGLTEKMVRQLFKEVLDLEFDEFPHMTFEEAMRRYGSDKPDLRNPLELVDVADQLTGVEFKVFSGPANDPKGRVAALRVPGAASMARSQIDDYTRFVSIYGAKGLAYIKVNERAKGPEGLQSPIVKFIPEENLNVILDRVGAVDGDIVFFGADKFKIVSEALGALRIKIGNDLKLHTCEWAPMWVVDFPMFEENDDGSFTALHHPFTAPKCTPEELEANPATALSRAYDMVLNGTELGGGSIRIHRKEMQQAVFRLLGIAEDEQQEKFGFLLDALKYGAPPHGGLAFGLDRLVMLMTGAQSIREVIAFPKTQSAADVMTQAPGVVDAKALRELHIRLREQPKAE</sequence>
<dbReference type="NCBIfam" id="NF001750">
    <property type="entry name" value="PRK00476.1"/>
    <property type="match status" value="1"/>
</dbReference>
<feature type="domain" description="Aminoacyl-transfer RNA synthetases class-II family profile" evidence="9">
    <location>
        <begin position="209"/>
        <end position="624"/>
    </location>
</feature>
<dbReference type="Gene3D" id="3.30.1360.30">
    <property type="entry name" value="GAD-like domain"/>
    <property type="match status" value="1"/>
</dbReference>
<dbReference type="InterPro" id="IPR006195">
    <property type="entry name" value="aa-tRNA-synth_II"/>
</dbReference>
<dbReference type="InterPro" id="IPR029351">
    <property type="entry name" value="GAD_dom"/>
</dbReference>
<dbReference type="Gene3D" id="2.40.50.140">
    <property type="entry name" value="Nucleic acid-binding proteins"/>
    <property type="match status" value="1"/>
</dbReference>
<accession>A0A3M3J7V0</accession>
<comment type="catalytic activity">
    <reaction evidence="8">
        <text>tRNA(Asx) + L-aspartate + ATP = L-aspartyl-tRNA(Asx) + AMP + diphosphate</text>
        <dbReference type="Rhea" id="RHEA:18349"/>
        <dbReference type="Rhea" id="RHEA-COMP:9710"/>
        <dbReference type="Rhea" id="RHEA-COMP:9711"/>
        <dbReference type="ChEBI" id="CHEBI:29991"/>
        <dbReference type="ChEBI" id="CHEBI:30616"/>
        <dbReference type="ChEBI" id="CHEBI:33019"/>
        <dbReference type="ChEBI" id="CHEBI:78442"/>
        <dbReference type="ChEBI" id="CHEBI:78516"/>
        <dbReference type="ChEBI" id="CHEBI:456215"/>
        <dbReference type="EC" id="6.1.1.23"/>
    </reaction>
</comment>
<dbReference type="InterPro" id="IPR012340">
    <property type="entry name" value="NA-bd_OB-fold"/>
</dbReference>
<evidence type="ECO:0000256" key="3">
    <source>
        <dbReference type="ARBA" id="ARBA00022598"/>
    </source>
</evidence>
<dbReference type="NCBIfam" id="TIGR00459">
    <property type="entry name" value="aspS_bact"/>
    <property type="match status" value="1"/>
</dbReference>
<dbReference type="InterPro" id="IPR045864">
    <property type="entry name" value="aa-tRNA-synth_II/BPL/LPL"/>
</dbReference>
<dbReference type="SUPFAM" id="SSF55681">
    <property type="entry name" value="Class II aaRS and biotin synthetases"/>
    <property type="match status" value="1"/>
</dbReference>
<keyword evidence="4 8" id="KW-0547">Nucleotide-binding</keyword>
<feature type="binding site" evidence="8">
    <location>
        <position position="242"/>
    </location>
    <ligand>
        <name>L-aspartate</name>
        <dbReference type="ChEBI" id="CHEBI:29991"/>
    </ligand>
</feature>
<evidence type="ECO:0000256" key="2">
    <source>
        <dbReference type="ARBA" id="ARBA00022490"/>
    </source>
</evidence>
<feature type="binding site" evidence="8">
    <location>
        <position position="297"/>
    </location>
    <ligand>
        <name>ATP</name>
        <dbReference type="ChEBI" id="CHEBI:30616"/>
    </ligand>
</feature>
<name>A0A3M3J7V0_9PSED</name>
<dbReference type="InterPro" id="IPR047090">
    <property type="entry name" value="AspRS_core"/>
</dbReference>
<dbReference type="SUPFAM" id="SSF55261">
    <property type="entry name" value="GAD domain-like"/>
    <property type="match status" value="1"/>
</dbReference>
<evidence type="ECO:0000259" key="9">
    <source>
        <dbReference type="PROSITE" id="PS50862"/>
    </source>
</evidence>
<feature type="site" description="Important for tRNA non-discrimination" evidence="8">
    <location>
        <position position="150"/>
    </location>
</feature>
<keyword evidence="5 8" id="KW-0067">ATP-binding</keyword>
<organism evidence="10 11">
    <name type="scientific">Pseudomonas syringae pv. coriandricola</name>
    <dbReference type="NCBI Taxonomy" id="264453"/>
    <lineage>
        <taxon>Bacteria</taxon>
        <taxon>Pseudomonadati</taxon>
        <taxon>Pseudomonadota</taxon>
        <taxon>Gammaproteobacteria</taxon>
        <taxon>Pseudomonadales</taxon>
        <taxon>Pseudomonadaceae</taxon>
        <taxon>Pseudomonas</taxon>
    </lineage>
</organism>
<dbReference type="PANTHER" id="PTHR22594">
    <property type="entry name" value="ASPARTYL/LYSYL-TRNA SYNTHETASE"/>
    <property type="match status" value="1"/>
</dbReference>
<feature type="binding site" evidence="8">
    <location>
        <position position="551"/>
    </location>
    <ligand>
        <name>ATP</name>
        <dbReference type="ChEBI" id="CHEBI:30616"/>
    </ligand>
</feature>
<feature type="binding site" evidence="8">
    <location>
        <position position="518"/>
    </location>
    <ligand>
        <name>L-aspartate</name>
        <dbReference type="ChEBI" id="CHEBI:29991"/>
    </ligand>
</feature>
<dbReference type="InterPro" id="IPR004364">
    <property type="entry name" value="Aa-tRNA-synt_II"/>
</dbReference>
<comment type="caution">
    <text evidence="10">The sequence shown here is derived from an EMBL/GenBank/DDBJ whole genome shotgun (WGS) entry which is preliminary data.</text>
</comment>
<dbReference type="Pfam" id="PF02938">
    <property type="entry name" value="GAD"/>
    <property type="match status" value="1"/>
</dbReference>